<protein>
    <submittedName>
        <fullName evidence="2">GNAT family N-acetyltransferase</fullName>
    </submittedName>
</protein>
<keyword evidence="2" id="KW-0808">Transferase</keyword>
<feature type="domain" description="N-acetyltransferase" evidence="1">
    <location>
        <begin position="33"/>
        <end position="186"/>
    </location>
</feature>
<dbReference type="InterPro" id="IPR000182">
    <property type="entry name" value="GNAT_dom"/>
</dbReference>
<name>A0A4U1BAH6_9GAMM</name>
<reference evidence="2 3" key="1">
    <citation type="submission" date="2019-04" db="EMBL/GenBank/DDBJ databases">
        <title>Thalassotalea guangxiensis sp. nov., isolated from sediment of the coastal wetland.</title>
        <authorList>
            <person name="Zheng S."/>
            <person name="Zhang D."/>
        </authorList>
    </citation>
    <scope>NUCLEOTIDE SEQUENCE [LARGE SCALE GENOMIC DNA]</scope>
    <source>
        <strain evidence="2 3">ZS-4</strain>
    </source>
</reference>
<evidence type="ECO:0000259" key="1">
    <source>
        <dbReference type="PROSITE" id="PS51186"/>
    </source>
</evidence>
<comment type="caution">
    <text evidence="2">The sequence shown here is derived from an EMBL/GenBank/DDBJ whole genome shotgun (WGS) entry which is preliminary data.</text>
</comment>
<dbReference type="EMBL" id="SWDB01000004">
    <property type="protein sequence ID" value="TKB47147.1"/>
    <property type="molecule type" value="Genomic_DNA"/>
</dbReference>
<dbReference type="AlphaFoldDB" id="A0A4U1BAH6"/>
<dbReference type="InterPro" id="IPR016181">
    <property type="entry name" value="Acyl_CoA_acyltransferase"/>
</dbReference>
<dbReference type="OrthoDB" id="7852312at2"/>
<evidence type="ECO:0000313" key="2">
    <source>
        <dbReference type="EMBL" id="TKB47147.1"/>
    </source>
</evidence>
<evidence type="ECO:0000313" key="3">
    <source>
        <dbReference type="Proteomes" id="UP000307999"/>
    </source>
</evidence>
<proteinExistence type="predicted"/>
<dbReference type="GO" id="GO:0016747">
    <property type="term" value="F:acyltransferase activity, transferring groups other than amino-acyl groups"/>
    <property type="evidence" value="ECO:0007669"/>
    <property type="project" value="InterPro"/>
</dbReference>
<keyword evidence="3" id="KW-1185">Reference proteome</keyword>
<dbReference type="Proteomes" id="UP000307999">
    <property type="component" value="Unassembled WGS sequence"/>
</dbReference>
<accession>A0A4U1BAH6</accession>
<gene>
    <name evidence="2" type="ORF">E8M12_02490</name>
</gene>
<sequence length="195" mass="22631">MLSKADIQTSLNHCQWQTARLQIRNFQATDLATELSHNKDPRIMRYIADIEDDAALASKVKDFLKPWQCDDGNWLGLAVCLPGVDEFIGMVCLRFESLEYRRVEIGYRFHPDHQGKGYAKEAVSQLLDWLFNDCQVEKVVAYCVQENQSSFRLMEKLGMQREGCLRQHSTLGGRWHDELVYGLLHQEWHKLQSGN</sequence>
<dbReference type="SUPFAM" id="SSF55729">
    <property type="entry name" value="Acyl-CoA N-acyltransferases (Nat)"/>
    <property type="match status" value="1"/>
</dbReference>
<dbReference type="PANTHER" id="PTHR43792">
    <property type="entry name" value="GNAT FAMILY, PUTATIVE (AFU_ORTHOLOGUE AFUA_3G00765)-RELATED-RELATED"/>
    <property type="match status" value="1"/>
</dbReference>
<dbReference type="Pfam" id="PF13302">
    <property type="entry name" value="Acetyltransf_3"/>
    <property type="match status" value="1"/>
</dbReference>
<dbReference type="PROSITE" id="PS51186">
    <property type="entry name" value="GNAT"/>
    <property type="match status" value="1"/>
</dbReference>
<dbReference type="CDD" id="cd04301">
    <property type="entry name" value="NAT_SF"/>
    <property type="match status" value="1"/>
</dbReference>
<dbReference type="InterPro" id="IPR051531">
    <property type="entry name" value="N-acetyltransferase"/>
</dbReference>
<dbReference type="RefSeq" id="WP_136734497.1">
    <property type="nucleotide sequence ID" value="NZ_SWDB01000004.1"/>
</dbReference>
<organism evidence="2 3">
    <name type="scientific">Thalassotalea mangrovi</name>
    <dbReference type="NCBI Taxonomy" id="2572245"/>
    <lineage>
        <taxon>Bacteria</taxon>
        <taxon>Pseudomonadati</taxon>
        <taxon>Pseudomonadota</taxon>
        <taxon>Gammaproteobacteria</taxon>
        <taxon>Alteromonadales</taxon>
        <taxon>Colwelliaceae</taxon>
        <taxon>Thalassotalea</taxon>
    </lineage>
</organism>
<dbReference type="Gene3D" id="3.40.630.30">
    <property type="match status" value="1"/>
</dbReference>